<dbReference type="EMBL" id="SRLO01001140">
    <property type="protein sequence ID" value="TNN41033.1"/>
    <property type="molecule type" value="Genomic_DNA"/>
</dbReference>
<protein>
    <submittedName>
        <fullName evidence="2">Uncharacterized protein</fullName>
    </submittedName>
</protein>
<comment type="caution">
    <text evidence="2">The sequence shown here is derived from an EMBL/GenBank/DDBJ whole genome shotgun (WGS) entry which is preliminary data.</text>
</comment>
<feature type="compositionally biased region" description="Basic and acidic residues" evidence="1">
    <location>
        <begin position="18"/>
        <end position="42"/>
    </location>
</feature>
<feature type="region of interest" description="Disordered" evidence="1">
    <location>
        <begin position="1"/>
        <end position="73"/>
    </location>
</feature>
<evidence type="ECO:0000313" key="3">
    <source>
        <dbReference type="Proteomes" id="UP000314294"/>
    </source>
</evidence>
<sequence length="73" mass="8125">MRDVLIAANRNGDNAPGEGRRGQRSHEGPIGDDVTRSARSELGRQLTPGGRKERRKRKRPYCEGQMAALQPEL</sequence>
<accession>A0A4Z2FJS3</accession>
<evidence type="ECO:0000256" key="1">
    <source>
        <dbReference type="SAM" id="MobiDB-lite"/>
    </source>
</evidence>
<name>A0A4Z2FJS3_9TELE</name>
<keyword evidence="3" id="KW-1185">Reference proteome</keyword>
<evidence type="ECO:0000313" key="2">
    <source>
        <dbReference type="EMBL" id="TNN41033.1"/>
    </source>
</evidence>
<organism evidence="2 3">
    <name type="scientific">Liparis tanakae</name>
    <name type="common">Tanaka's snailfish</name>
    <dbReference type="NCBI Taxonomy" id="230148"/>
    <lineage>
        <taxon>Eukaryota</taxon>
        <taxon>Metazoa</taxon>
        <taxon>Chordata</taxon>
        <taxon>Craniata</taxon>
        <taxon>Vertebrata</taxon>
        <taxon>Euteleostomi</taxon>
        <taxon>Actinopterygii</taxon>
        <taxon>Neopterygii</taxon>
        <taxon>Teleostei</taxon>
        <taxon>Neoteleostei</taxon>
        <taxon>Acanthomorphata</taxon>
        <taxon>Eupercaria</taxon>
        <taxon>Perciformes</taxon>
        <taxon>Cottioidei</taxon>
        <taxon>Cottales</taxon>
        <taxon>Liparidae</taxon>
        <taxon>Liparis</taxon>
    </lineage>
</organism>
<gene>
    <name evidence="2" type="ORF">EYF80_048802</name>
</gene>
<dbReference type="AlphaFoldDB" id="A0A4Z2FJS3"/>
<reference evidence="2 3" key="1">
    <citation type="submission" date="2019-03" db="EMBL/GenBank/DDBJ databases">
        <title>First draft genome of Liparis tanakae, snailfish: a comprehensive survey of snailfish specific genes.</title>
        <authorList>
            <person name="Kim W."/>
            <person name="Song I."/>
            <person name="Jeong J.-H."/>
            <person name="Kim D."/>
            <person name="Kim S."/>
            <person name="Ryu S."/>
            <person name="Song J.Y."/>
            <person name="Lee S.K."/>
        </authorList>
    </citation>
    <scope>NUCLEOTIDE SEQUENCE [LARGE SCALE GENOMIC DNA]</scope>
    <source>
        <tissue evidence="2">Muscle</tissue>
    </source>
</reference>
<proteinExistence type="predicted"/>
<dbReference type="Proteomes" id="UP000314294">
    <property type="component" value="Unassembled WGS sequence"/>
</dbReference>